<dbReference type="SUPFAM" id="SSF81343">
    <property type="entry name" value="Fumarate reductase respiratory complex transmembrane subunits"/>
    <property type="match status" value="1"/>
</dbReference>
<evidence type="ECO:0000313" key="2">
    <source>
        <dbReference type="EMBL" id="EKC61596.1"/>
    </source>
</evidence>
<keyword evidence="1 2" id="KW-0812">Transmembrane</keyword>
<keyword evidence="1" id="KW-0472">Membrane</keyword>
<feature type="non-terminal residue" evidence="2">
    <location>
        <position position="96"/>
    </location>
</feature>
<dbReference type="Gene3D" id="1.20.1300.10">
    <property type="entry name" value="Fumarate reductase/succinate dehydrogenase, transmembrane subunit"/>
    <property type="match status" value="1"/>
</dbReference>
<dbReference type="EMBL" id="AJWZ01005795">
    <property type="protein sequence ID" value="EKC61596.1"/>
    <property type="molecule type" value="Genomic_DNA"/>
</dbReference>
<sequence length="96" mass="10358">MSVTGCFLVLFILFHMSMNVTAIISPEGYNAICGFLGANWYALAGTVVLAAGVVIHFIYAIVLTLNNYRARGSQRYAVTVKEPGVAWASKNMLVLG</sequence>
<dbReference type="InterPro" id="IPR034804">
    <property type="entry name" value="SQR/QFR_C/D"/>
</dbReference>
<gene>
    <name evidence="2" type="ORF">OBE_08396</name>
</gene>
<protein>
    <submittedName>
        <fullName evidence="2">Fumarate reductase transmemBrane cytochrome b subunit</fullName>
    </submittedName>
</protein>
<organism evidence="2">
    <name type="scientific">human gut metagenome</name>
    <dbReference type="NCBI Taxonomy" id="408170"/>
    <lineage>
        <taxon>unclassified sequences</taxon>
        <taxon>metagenomes</taxon>
        <taxon>organismal metagenomes</taxon>
    </lineage>
</organism>
<name>K1TQM6_9ZZZZ</name>
<accession>K1TQM6</accession>
<keyword evidence="1" id="KW-1133">Transmembrane helix</keyword>
<comment type="caution">
    <text evidence="2">The sequence shown here is derived from an EMBL/GenBank/DDBJ whole genome shotgun (WGS) entry which is preliminary data.</text>
</comment>
<reference evidence="2" key="1">
    <citation type="journal article" date="2013" name="Environ. Microbiol.">
        <title>Microbiota from the distal guts of lean and obese adolescents exhibit partial functional redundancy besides clear differences in community structure.</title>
        <authorList>
            <person name="Ferrer M."/>
            <person name="Ruiz A."/>
            <person name="Lanza F."/>
            <person name="Haange S.B."/>
            <person name="Oberbach A."/>
            <person name="Till H."/>
            <person name="Bargiela R."/>
            <person name="Campoy C."/>
            <person name="Segura M.T."/>
            <person name="Richter M."/>
            <person name="von Bergen M."/>
            <person name="Seifert J."/>
            <person name="Suarez A."/>
        </authorList>
    </citation>
    <scope>NUCLEOTIDE SEQUENCE</scope>
</reference>
<feature type="transmembrane region" description="Helical" evidence="1">
    <location>
        <begin position="38"/>
        <end position="65"/>
    </location>
</feature>
<dbReference type="GO" id="GO:0016020">
    <property type="term" value="C:membrane"/>
    <property type="evidence" value="ECO:0007669"/>
    <property type="project" value="InterPro"/>
</dbReference>
<evidence type="ECO:0000256" key="1">
    <source>
        <dbReference type="SAM" id="Phobius"/>
    </source>
</evidence>
<proteinExistence type="predicted"/>
<dbReference type="AlphaFoldDB" id="K1TQM6"/>